<dbReference type="SMART" id="SM01133">
    <property type="entry name" value="DeoC"/>
    <property type="match status" value="1"/>
</dbReference>
<proteinExistence type="inferred from homology"/>
<keyword evidence="4" id="KW-0456">Lyase</keyword>
<dbReference type="InterPro" id="IPR011343">
    <property type="entry name" value="DeoC"/>
</dbReference>
<evidence type="ECO:0000256" key="6">
    <source>
        <dbReference type="ARBA" id="ARBA00031814"/>
    </source>
</evidence>
<evidence type="ECO:0000256" key="2">
    <source>
        <dbReference type="ARBA" id="ARBA00009473"/>
    </source>
</evidence>
<evidence type="ECO:0000256" key="4">
    <source>
        <dbReference type="ARBA" id="ARBA00023239"/>
    </source>
</evidence>
<dbReference type="Proteomes" id="UP000032430">
    <property type="component" value="Chromosome I"/>
</dbReference>
<protein>
    <recommendedName>
        <fullName evidence="3">deoxyribose-phosphate aldolase</fullName>
        <ecNumber evidence="3">4.1.2.4</ecNumber>
    </recommendedName>
    <alternativeName>
        <fullName evidence="7">2-deoxy-D-ribose 5-phosphate aldolase</fullName>
    </alternativeName>
    <alternativeName>
        <fullName evidence="6">Phosphodeoxyriboaldolase</fullName>
    </alternativeName>
</protein>
<evidence type="ECO:0000256" key="7">
    <source>
        <dbReference type="ARBA" id="ARBA00032755"/>
    </source>
</evidence>
<keyword evidence="10" id="KW-1185">Reference proteome</keyword>
<dbReference type="Gene3D" id="3.20.20.70">
    <property type="entry name" value="Aldolase class I"/>
    <property type="match status" value="1"/>
</dbReference>
<evidence type="ECO:0000256" key="3">
    <source>
        <dbReference type="ARBA" id="ARBA00012515"/>
    </source>
</evidence>
<sequence>MTIETHLNSVLEHFLFTRVSLSEITADQLIRTMDLTLLKENATVNELHHLKNLAQLHPVAAVCIYTYYLNQFKLESTTNLATVINFPTGNASIEDCINEINTARELGFKEIDYVFPYQIYLRENKKEALNHGSIIAEYCKQHGLTLKIILETGAFPEMQSIYQLCIELLNFHCDFLKTSTGKINQGASLPALIAILSAIQDSGKKCGVKVSGGIKTPEQARNFAYLAELIMHKKISKDWFRIGASSLLEDLVDKQSIN</sequence>
<dbReference type="STRING" id="1212491.LFA_1381"/>
<name>A0A098G2U2_9GAMM</name>
<dbReference type="InterPro" id="IPR002915">
    <property type="entry name" value="DeoC/FbaB/LacD_aldolase"/>
</dbReference>
<evidence type="ECO:0000256" key="1">
    <source>
        <dbReference type="ARBA" id="ARBA00004816"/>
    </source>
</evidence>
<keyword evidence="5" id="KW-0704">Schiff base</keyword>
<dbReference type="GO" id="GO:0009264">
    <property type="term" value="P:deoxyribonucleotide catabolic process"/>
    <property type="evidence" value="ECO:0007669"/>
    <property type="project" value="InterPro"/>
</dbReference>
<dbReference type="PANTHER" id="PTHR10889:SF3">
    <property type="entry name" value="DEOXYRIBOSE-PHOSPHATE ALDOLASE"/>
    <property type="match status" value="1"/>
</dbReference>
<reference evidence="10" key="1">
    <citation type="submission" date="2014-09" db="EMBL/GenBank/DDBJ databases">
        <authorList>
            <person name="Gomez-Valero L."/>
        </authorList>
    </citation>
    <scope>NUCLEOTIDE SEQUENCE [LARGE SCALE GENOMIC DNA]</scope>
    <source>
        <strain evidence="10">ATCC700992</strain>
    </source>
</reference>
<comment type="catalytic activity">
    <reaction evidence="8">
        <text>2-deoxy-D-ribose 5-phosphate = D-glyceraldehyde 3-phosphate + acetaldehyde</text>
        <dbReference type="Rhea" id="RHEA:12821"/>
        <dbReference type="ChEBI" id="CHEBI:15343"/>
        <dbReference type="ChEBI" id="CHEBI:59776"/>
        <dbReference type="ChEBI" id="CHEBI:62877"/>
        <dbReference type="EC" id="4.1.2.4"/>
    </reaction>
</comment>
<dbReference type="EC" id="4.1.2.4" evidence="3"/>
<dbReference type="KEGG" id="lfa:LFA_1381"/>
<comment type="similarity">
    <text evidence="2">Belongs to the DeoC/FbaB aldolase family. DeoC type 2 subfamily.</text>
</comment>
<organism evidence="9 10">
    <name type="scientific">Legionella fallonii LLAP-10</name>
    <dbReference type="NCBI Taxonomy" id="1212491"/>
    <lineage>
        <taxon>Bacteria</taxon>
        <taxon>Pseudomonadati</taxon>
        <taxon>Pseudomonadota</taxon>
        <taxon>Gammaproteobacteria</taxon>
        <taxon>Legionellales</taxon>
        <taxon>Legionellaceae</taxon>
        <taxon>Legionella</taxon>
    </lineage>
</organism>
<evidence type="ECO:0000256" key="5">
    <source>
        <dbReference type="ARBA" id="ARBA00023270"/>
    </source>
</evidence>
<dbReference type="PIRSF" id="PIRSF001357">
    <property type="entry name" value="DeoC"/>
    <property type="match status" value="1"/>
</dbReference>
<dbReference type="RefSeq" id="WP_045095412.1">
    <property type="nucleotide sequence ID" value="NZ_LN614827.1"/>
</dbReference>
<evidence type="ECO:0000313" key="9">
    <source>
        <dbReference type="EMBL" id="CEG56802.1"/>
    </source>
</evidence>
<accession>A0A098G2U2</accession>
<dbReference type="GO" id="GO:0016052">
    <property type="term" value="P:carbohydrate catabolic process"/>
    <property type="evidence" value="ECO:0007669"/>
    <property type="project" value="TreeGrafter"/>
</dbReference>
<dbReference type="GO" id="GO:0005737">
    <property type="term" value="C:cytoplasm"/>
    <property type="evidence" value="ECO:0007669"/>
    <property type="project" value="InterPro"/>
</dbReference>
<dbReference type="PANTHER" id="PTHR10889">
    <property type="entry name" value="DEOXYRIBOSE-PHOSPHATE ALDOLASE"/>
    <property type="match status" value="1"/>
</dbReference>
<dbReference type="HOGENOM" id="CLU_053595_3_1_6"/>
<dbReference type="InterPro" id="IPR013785">
    <property type="entry name" value="Aldolase_TIM"/>
</dbReference>
<dbReference type="SUPFAM" id="SSF51569">
    <property type="entry name" value="Aldolase"/>
    <property type="match status" value="1"/>
</dbReference>
<evidence type="ECO:0000256" key="8">
    <source>
        <dbReference type="ARBA" id="ARBA00048791"/>
    </source>
</evidence>
<dbReference type="GO" id="GO:0004139">
    <property type="term" value="F:deoxyribose-phosphate aldolase activity"/>
    <property type="evidence" value="ECO:0007669"/>
    <property type="project" value="UniProtKB-EC"/>
</dbReference>
<dbReference type="AlphaFoldDB" id="A0A098G2U2"/>
<comment type="pathway">
    <text evidence="1">Carbohydrate degradation; 2-deoxy-D-ribose 1-phosphate degradation; D-glyceraldehyde 3-phosphate and acetaldehyde from 2-deoxy-alpha-D-ribose 1-phosphate: step 2/2.</text>
</comment>
<dbReference type="OrthoDB" id="6579831at2"/>
<dbReference type="Pfam" id="PF01791">
    <property type="entry name" value="DeoC"/>
    <property type="match status" value="1"/>
</dbReference>
<evidence type="ECO:0000313" key="10">
    <source>
        <dbReference type="Proteomes" id="UP000032430"/>
    </source>
</evidence>
<dbReference type="EMBL" id="LN614827">
    <property type="protein sequence ID" value="CEG56802.1"/>
    <property type="molecule type" value="Genomic_DNA"/>
</dbReference>
<gene>
    <name evidence="9" type="primary">deoC</name>
    <name evidence="9" type="ORF">LFA_1381</name>
</gene>